<feature type="repeat" description="PPR" evidence="3">
    <location>
        <begin position="563"/>
        <end position="597"/>
    </location>
</feature>
<dbReference type="FunFam" id="1.25.40.10:FF:001494">
    <property type="entry name" value="Pentatricopeptide repeat-containing protein"/>
    <property type="match status" value="1"/>
</dbReference>
<feature type="repeat" description="PPR" evidence="3">
    <location>
        <begin position="664"/>
        <end position="698"/>
    </location>
</feature>
<feature type="repeat" description="PPR" evidence="3">
    <location>
        <begin position="254"/>
        <end position="288"/>
    </location>
</feature>
<keyword evidence="2" id="KW-0809">Transit peptide</keyword>
<dbReference type="FunFam" id="1.25.40.10:FF:000243">
    <property type="entry name" value="Pentatricopeptide repeat-containing protein chloroplastic"/>
    <property type="match status" value="1"/>
</dbReference>
<dbReference type="Proteomes" id="UP001341281">
    <property type="component" value="Chromosome 02"/>
</dbReference>
<evidence type="ECO:0000313" key="6">
    <source>
        <dbReference type="EMBL" id="WVZ59933.1"/>
    </source>
</evidence>
<dbReference type="PANTHER" id="PTHR47926:SF536">
    <property type="entry name" value="DYW DOMAIN-CONTAINING PROTEIN"/>
    <property type="match status" value="1"/>
</dbReference>
<dbReference type="NCBIfam" id="TIGR00756">
    <property type="entry name" value="PPR"/>
    <property type="match status" value="4"/>
</dbReference>
<feature type="domain" description="DYW" evidence="5">
    <location>
        <begin position="879"/>
        <end position="930"/>
    </location>
</feature>
<evidence type="ECO:0000313" key="7">
    <source>
        <dbReference type="Proteomes" id="UP001341281"/>
    </source>
</evidence>
<organism evidence="6 7">
    <name type="scientific">Paspalum notatum var. saurae</name>
    <dbReference type="NCBI Taxonomy" id="547442"/>
    <lineage>
        <taxon>Eukaryota</taxon>
        <taxon>Viridiplantae</taxon>
        <taxon>Streptophyta</taxon>
        <taxon>Embryophyta</taxon>
        <taxon>Tracheophyta</taxon>
        <taxon>Spermatophyta</taxon>
        <taxon>Magnoliopsida</taxon>
        <taxon>Liliopsida</taxon>
        <taxon>Poales</taxon>
        <taxon>Poaceae</taxon>
        <taxon>PACMAD clade</taxon>
        <taxon>Panicoideae</taxon>
        <taxon>Andropogonodae</taxon>
        <taxon>Paspaleae</taxon>
        <taxon>Paspalinae</taxon>
        <taxon>Paspalum</taxon>
    </lineage>
</organism>
<keyword evidence="7" id="KW-1185">Reference proteome</keyword>
<dbReference type="GO" id="GO:0003723">
    <property type="term" value="F:RNA binding"/>
    <property type="evidence" value="ECO:0007669"/>
    <property type="project" value="InterPro"/>
</dbReference>
<evidence type="ECO:0000256" key="1">
    <source>
        <dbReference type="ARBA" id="ARBA00022737"/>
    </source>
</evidence>
<proteinExistence type="predicted"/>
<dbReference type="GO" id="GO:0008270">
    <property type="term" value="F:zinc ion binding"/>
    <property type="evidence" value="ECO:0007669"/>
    <property type="project" value="InterPro"/>
</dbReference>
<gene>
    <name evidence="6" type="ORF">U9M48_010015</name>
</gene>
<dbReference type="FunFam" id="1.25.40.10:FF:002019">
    <property type="entry name" value="Pentatricopeptide repeat-containing protein"/>
    <property type="match status" value="1"/>
</dbReference>
<reference evidence="6 7" key="1">
    <citation type="submission" date="2024-02" db="EMBL/GenBank/DDBJ databases">
        <title>High-quality chromosome-scale genome assembly of Pensacola bahiagrass (Paspalum notatum Flugge var. saurae).</title>
        <authorList>
            <person name="Vega J.M."/>
            <person name="Podio M."/>
            <person name="Orjuela J."/>
            <person name="Siena L.A."/>
            <person name="Pessino S.C."/>
            <person name="Combes M.C."/>
            <person name="Mariac C."/>
            <person name="Albertini E."/>
            <person name="Pupilli F."/>
            <person name="Ortiz J.P.A."/>
            <person name="Leblanc O."/>
        </authorList>
    </citation>
    <scope>NUCLEOTIDE SEQUENCE [LARGE SCALE GENOMIC DNA]</scope>
    <source>
        <strain evidence="6">R1</strain>
        <tissue evidence="6">Leaf</tissue>
    </source>
</reference>
<evidence type="ECO:0000256" key="2">
    <source>
        <dbReference type="ARBA" id="ARBA00022946"/>
    </source>
</evidence>
<name>A0AAQ3SSG0_PASNO</name>
<evidence type="ECO:0000256" key="4">
    <source>
        <dbReference type="SAM" id="MobiDB-lite"/>
    </source>
</evidence>
<accession>A0AAQ3SSG0</accession>
<dbReference type="PANTHER" id="PTHR47926">
    <property type="entry name" value="PENTATRICOPEPTIDE REPEAT-CONTAINING PROTEIN"/>
    <property type="match status" value="1"/>
</dbReference>
<dbReference type="Gene3D" id="1.25.40.10">
    <property type="entry name" value="Tetratricopeptide repeat domain"/>
    <property type="match status" value="4"/>
</dbReference>
<feature type="region of interest" description="Disordered" evidence="4">
    <location>
        <begin position="63"/>
        <end position="84"/>
    </location>
</feature>
<dbReference type="InterPro" id="IPR011990">
    <property type="entry name" value="TPR-like_helical_dom_sf"/>
</dbReference>
<dbReference type="EMBL" id="CP144746">
    <property type="protein sequence ID" value="WVZ59933.1"/>
    <property type="molecule type" value="Genomic_DNA"/>
</dbReference>
<dbReference type="InterPro" id="IPR046960">
    <property type="entry name" value="PPR_At4g14850-like_plant"/>
</dbReference>
<protein>
    <recommendedName>
        <fullName evidence="5">DYW domain-containing protein</fullName>
    </recommendedName>
</protein>
<dbReference type="Pfam" id="PF13041">
    <property type="entry name" value="PPR_2"/>
    <property type="match status" value="3"/>
</dbReference>
<evidence type="ECO:0000259" key="5">
    <source>
        <dbReference type="Pfam" id="PF14432"/>
    </source>
</evidence>
<dbReference type="InterPro" id="IPR046848">
    <property type="entry name" value="E_motif"/>
</dbReference>
<dbReference type="InterPro" id="IPR032867">
    <property type="entry name" value="DYW_dom"/>
</dbReference>
<dbReference type="FunFam" id="1.25.40.10:FF:000444">
    <property type="entry name" value="Pentatricopeptide repeat-containing protein"/>
    <property type="match status" value="1"/>
</dbReference>
<dbReference type="AlphaFoldDB" id="A0AAQ3SSG0"/>
<keyword evidence="1" id="KW-0677">Repeat</keyword>
<dbReference type="Pfam" id="PF20431">
    <property type="entry name" value="E_motif"/>
    <property type="match status" value="1"/>
</dbReference>
<dbReference type="InterPro" id="IPR002885">
    <property type="entry name" value="PPR_rpt"/>
</dbReference>
<dbReference type="PROSITE" id="PS51375">
    <property type="entry name" value="PPR"/>
    <property type="match status" value="6"/>
</dbReference>
<dbReference type="GO" id="GO:0009451">
    <property type="term" value="P:RNA modification"/>
    <property type="evidence" value="ECO:0007669"/>
    <property type="project" value="InterPro"/>
</dbReference>
<feature type="repeat" description="PPR" evidence="3">
    <location>
        <begin position="633"/>
        <end position="663"/>
    </location>
</feature>
<sequence>MDMQEAQEKQLYNELWNEVMMDQPIPSHNPNNKAEALSFPPSIVAASDVELLLNAKLATFGDGGSNRRVPQPRPEPALNIDSRRPPQPLRCRVCTVLATVPALRFRGPPVVVESSLAAEKGGEAWSAACLGGEEGVDVLLPNVAVECKCYAVFASGLHASAASALRSLVAAPSRRPTLFRHGHRLRSRAMRLPRVHLRVFSTAAVRVRLHSPPSGAISHEVKGKKEWQLELEHHVARGQLALARQVFDRIPAPDARAYNDLIRAYSWRGPFHTAIDLYRSMLQCRVAPNKYTFPFVLKACSALTDLGAGRTIHAHAAKAGLHTDLFVSTALIDLYIRCARFGPAANVFAEMPVRDVVAWNAMLAGYAHHGLYHHAIAHLLDMQDHGRLRPNTSTLVSLLPLLAHHGALSQGTSVHAYCLRAYLGQKEEQVLIGTALLDMYAKCKHLVYACRVFHGMLVRNEVTWSALIGGFVLCDRMTEAFSLFKDMLVQGGLCFLSSTSFASALRACSILADIHMGAQLHALLAKSGIHADVTAGNSLLSMYAKAGLTNEATTLFDEMAIKDTVSYSALLSGYVQNGMAEEAVHVFQKMQADNVEPDVATMVSLIPACSHLAALQHGRCSHGSVIVRGLASETSICNSLIDMYAKCGRIDVSRQVFDKMPAQDIVSWNTMIAGYGIHGLGKEATTLFLAMKNQGFAPDDVTFICLISACSHSGLVTEGKHWFHTMTHKYGILPRMEHYICMVDLLARGGFLDEAYQFIQSMPLKADVRVWGALLGACRIHKNIDLGKKVSKMIQKLGPEGTGNFVLLSNIFSAAGRFNEAAEVRIMQKVKGFKKSPGCSWIEINGSVHAFVGGDQSHPRSPDIYYELDNILMDIKKLGYQADTSFVLQDLEEEEKEKALLYHSEKLAIAFGVLSLSEDKTIFVTKNLREKHKRHD</sequence>
<evidence type="ECO:0000256" key="3">
    <source>
        <dbReference type="PROSITE-ProRule" id="PRU00708"/>
    </source>
</evidence>
<feature type="repeat" description="PPR" evidence="3">
    <location>
        <begin position="460"/>
        <end position="494"/>
    </location>
</feature>
<feature type="repeat" description="PPR" evidence="3">
    <location>
        <begin position="355"/>
        <end position="389"/>
    </location>
</feature>
<dbReference type="Pfam" id="PF01535">
    <property type="entry name" value="PPR"/>
    <property type="match status" value="5"/>
</dbReference>
<dbReference type="Pfam" id="PF14432">
    <property type="entry name" value="DYW_deaminase"/>
    <property type="match status" value="1"/>
</dbReference>